<dbReference type="Gene3D" id="3.30.465.10">
    <property type="match status" value="1"/>
</dbReference>
<keyword evidence="4" id="KW-0808">Transferase</keyword>
<name>A0A4Y1RB65_PRUDU</name>
<protein>
    <submittedName>
        <fullName evidence="4">Leucine-rich repeat protein kinase family protein</fullName>
    </submittedName>
</protein>
<dbReference type="GO" id="GO:0016301">
    <property type="term" value="F:kinase activity"/>
    <property type="evidence" value="ECO:0007669"/>
    <property type="project" value="UniProtKB-KW"/>
</dbReference>
<evidence type="ECO:0000256" key="1">
    <source>
        <dbReference type="ARBA" id="ARBA00022630"/>
    </source>
</evidence>
<keyword evidence="4" id="KW-0418">Kinase</keyword>
<accession>A0A4Y1RB65</accession>
<dbReference type="Pfam" id="PF08031">
    <property type="entry name" value="BBE"/>
    <property type="match status" value="1"/>
</dbReference>
<evidence type="ECO:0000256" key="2">
    <source>
        <dbReference type="ARBA" id="ARBA00022827"/>
    </source>
</evidence>
<feature type="domain" description="Berberine/berberine-like" evidence="3">
    <location>
        <begin position="22"/>
        <end position="65"/>
    </location>
</feature>
<evidence type="ECO:0000259" key="3">
    <source>
        <dbReference type="Pfam" id="PF08031"/>
    </source>
</evidence>
<dbReference type="GO" id="GO:0050660">
    <property type="term" value="F:flavin adenine dinucleotide binding"/>
    <property type="evidence" value="ECO:0007669"/>
    <property type="project" value="InterPro"/>
</dbReference>
<dbReference type="PANTHER" id="PTHR32448">
    <property type="entry name" value="OS08G0158400 PROTEIN"/>
    <property type="match status" value="1"/>
</dbReference>
<dbReference type="InterPro" id="IPR012951">
    <property type="entry name" value="BBE"/>
</dbReference>
<feature type="non-terminal residue" evidence="4">
    <location>
        <position position="65"/>
    </location>
</feature>
<keyword evidence="1" id="KW-0285">Flavoprotein</keyword>
<dbReference type="InterPro" id="IPR016169">
    <property type="entry name" value="FAD-bd_PCMH_sub2"/>
</dbReference>
<proteinExistence type="predicted"/>
<evidence type="ECO:0000313" key="4">
    <source>
        <dbReference type="EMBL" id="BBH01207.1"/>
    </source>
</evidence>
<gene>
    <name evidence="4" type="ORF">Prudu_011402</name>
</gene>
<dbReference type="GO" id="GO:0016491">
    <property type="term" value="F:oxidoreductase activity"/>
    <property type="evidence" value="ECO:0007669"/>
    <property type="project" value="InterPro"/>
</dbReference>
<organism evidence="4">
    <name type="scientific">Prunus dulcis</name>
    <name type="common">Almond</name>
    <name type="synonym">Amygdalus dulcis</name>
    <dbReference type="NCBI Taxonomy" id="3755"/>
    <lineage>
        <taxon>Eukaryota</taxon>
        <taxon>Viridiplantae</taxon>
        <taxon>Streptophyta</taxon>
        <taxon>Embryophyta</taxon>
        <taxon>Tracheophyta</taxon>
        <taxon>Spermatophyta</taxon>
        <taxon>Magnoliopsida</taxon>
        <taxon>eudicotyledons</taxon>
        <taxon>Gunneridae</taxon>
        <taxon>Pentapetalae</taxon>
        <taxon>rosids</taxon>
        <taxon>fabids</taxon>
        <taxon>Rosales</taxon>
        <taxon>Rosaceae</taxon>
        <taxon>Amygdaloideae</taxon>
        <taxon>Amygdaleae</taxon>
        <taxon>Prunus</taxon>
    </lineage>
</organism>
<dbReference type="AlphaFoldDB" id="A0A4Y1RB65"/>
<keyword evidence="2" id="KW-0274">FAD</keyword>
<reference evidence="4" key="1">
    <citation type="journal article" date="2019" name="Science">
        <title>Mutation of a bHLH transcription factor allowed almond domestication.</title>
        <authorList>
            <person name="Sanchez-Perez R."/>
            <person name="Pavan S."/>
            <person name="Mazzeo R."/>
            <person name="Moldovan C."/>
            <person name="Aiese Cigliano R."/>
            <person name="Del Cueto J."/>
            <person name="Ricciardi F."/>
            <person name="Lotti C."/>
            <person name="Ricciardi L."/>
            <person name="Dicenta F."/>
            <person name="Lopez-Marques R.L."/>
            <person name="Lindberg Moller B."/>
        </authorList>
    </citation>
    <scope>NUCLEOTIDE SEQUENCE</scope>
</reference>
<dbReference type="EMBL" id="AP019300">
    <property type="protein sequence ID" value="BBH01207.1"/>
    <property type="molecule type" value="Genomic_DNA"/>
</dbReference>
<sequence length="65" mass="7222">MAFLISVKSSLGCMGLNELCQNVQDLDLGRNKDADTSYAEASVWGLKYFKNNFRGLVHVKTLVDP</sequence>